<feature type="transmembrane region" description="Helical" evidence="2">
    <location>
        <begin position="182"/>
        <end position="200"/>
    </location>
</feature>
<evidence type="ECO:0000256" key="2">
    <source>
        <dbReference type="SAM" id="Phobius"/>
    </source>
</evidence>
<accession>A0A6F8XLG1</accession>
<evidence type="ECO:0000256" key="1">
    <source>
        <dbReference type="SAM" id="MobiDB-lite"/>
    </source>
</evidence>
<keyword evidence="4" id="KW-1185">Reference proteome</keyword>
<protein>
    <submittedName>
        <fullName evidence="3">Uncharacterized protein</fullName>
    </submittedName>
</protein>
<feature type="transmembrane region" description="Helical" evidence="2">
    <location>
        <begin position="58"/>
        <end position="78"/>
    </location>
</feature>
<keyword evidence="2" id="KW-0812">Transmembrane</keyword>
<evidence type="ECO:0000313" key="3">
    <source>
        <dbReference type="EMBL" id="BCB74647.1"/>
    </source>
</evidence>
<reference evidence="3 4" key="2">
    <citation type="submission" date="2020-03" db="EMBL/GenBank/DDBJ databases">
        <authorList>
            <person name="Ichikawa N."/>
            <person name="Kimura A."/>
            <person name="Kitahashi Y."/>
            <person name="Uohara A."/>
        </authorList>
    </citation>
    <scope>NUCLEOTIDE SEQUENCE [LARGE SCALE GENOMIC DNA]</scope>
    <source>
        <strain evidence="3 4">NBRC 107702</strain>
    </source>
</reference>
<feature type="region of interest" description="Disordered" evidence="1">
    <location>
        <begin position="1"/>
        <end position="20"/>
    </location>
</feature>
<feature type="compositionally biased region" description="Basic residues" evidence="1">
    <location>
        <begin position="10"/>
        <end position="20"/>
    </location>
</feature>
<dbReference type="EMBL" id="AP022870">
    <property type="protein sequence ID" value="BCB74647.1"/>
    <property type="molecule type" value="Genomic_DNA"/>
</dbReference>
<dbReference type="AlphaFoldDB" id="A0A6F8XLG1"/>
<feature type="transmembrane region" description="Helical" evidence="2">
    <location>
        <begin position="230"/>
        <end position="250"/>
    </location>
</feature>
<organism evidence="3 4">
    <name type="scientific">Phytohabitans flavus</name>
    <dbReference type="NCBI Taxonomy" id="1076124"/>
    <lineage>
        <taxon>Bacteria</taxon>
        <taxon>Bacillati</taxon>
        <taxon>Actinomycetota</taxon>
        <taxon>Actinomycetes</taxon>
        <taxon>Micromonosporales</taxon>
        <taxon>Micromonosporaceae</taxon>
    </lineage>
</organism>
<feature type="transmembrane region" description="Helical" evidence="2">
    <location>
        <begin position="28"/>
        <end position="46"/>
    </location>
</feature>
<name>A0A6F8XLG1_9ACTN</name>
<keyword evidence="2" id="KW-1133">Transmembrane helix</keyword>
<feature type="transmembrane region" description="Helical" evidence="2">
    <location>
        <begin position="150"/>
        <end position="170"/>
    </location>
</feature>
<dbReference type="RefSeq" id="WP_173034095.1">
    <property type="nucleotide sequence ID" value="NZ_AP022870.1"/>
</dbReference>
<keyword evidence="2" id="KW-0472">Membrane</keyword>
<proteinExistence type="predicted"/>
<feature type="transmembrane region" description="Helical" evidence="2">
    <location>
        <begin position="206"/>
        <end position="223"/>
    </location>
</feature>
<dbReference type="Proteomes" id="UP000502508">
    <property type="component" value="Chromosome"/>
</dbReference>
<evidence type="ECO:0000313" key="4">
    <source>
        <dbReference type="Proteomes" id="UP000502508"/>
    </source>
</evidence>
<gene>
    <name evidence="3" type="ORF">Pflav_010570</name>
</gene>
<reference evidence="3 4" key="1">
    <citation type="submission" date="2020-03" db="EMBL/GenBank/DDBJ databases">
        <title>Whole genome shotgun sequence of Phytohabitans flavus NBRC 107702.</title>
        <authorList>
            <person name="Komaki H."/>
            <person name="Tamura T."/>
        </authorList>
    </citation>
    <scope>NUCLEOTIDE SEQUENCE [LARGE SCALE GENOMIC DNA]</scope>
    <source>
        <strain evidence="3 4">NBRC 107702</strain>
    </source>
</reference>
<feature type="transmembrane region" description="Helical" evidence="2">
    <location>
        <begin position="98"/>
        <end position="116"/>
    </location>
</feature>
<sequence length="251" mass="27711">MNVVTASGHPRTHLAPAHRRPARRGMHVLLSAQSVIIILVSVNRLSDATTGFVASNEFLRWVDLNNLILGGASLLVLYLLMRQLEYDSPRRDGTGHRWLGFVFQLGAYLYSASYGLHEVTNYLNNRFCAAGDTGRQCEIIAFNDDEFSHYLFFVGFMVINVVVILTQIVFLDDRRPSGVDNALLVLNALFIAAGIVANLGFEKIGLDLWVVAAVAAFTVVLLVRRPSQPILRYYGIAYVLGFVGALVAQLA</sequence>
<dbReference type="KEGG" id="pfla:Pflav_010570"/>